<proteinExistence type="predicted"/>
<dbReference type="OrthoDB" id="1876367at2759"/>
<evidence type="ECO:0000313" key="2">
    <source>
        <dbReference type="Proteomes" id="UP000325577"/>
    </source>
</evidence>
<dbReference type="PANTHER" id="PTHR35497">
    <property type="entry name" value="ACYL-UDP-N-ACETYLGLUCOSAMINE O-ACYLTRANSFERASE"/>
    <property type="match status" value="1"/>
</dbReference>
<accession>A0A5J5A836</accession>
<reference evidence="1 2" key="1">
    <citation type="submission" date="2019-09" db="EMBL/GenBank/DDBJ databases">
        <title>A chromosome-level genome assembly of the Chinese tupelo Nyssa sinensis.</title>
        <authorList>
            <person name="Yang X."/>
            <person name="Kang M."/>
            <person name="Yang Y."/>
            <person name="Xiong H."/>
            <person name="Wang M."/>
            <person name="Zhang Z."/>
            <person name="Wang Z."/>
            <person name="Wu H."/>
            <person name="Ma T."/>
            <person name="Liu J."/>
            <person name="Xi Z."/>
        </authorList>
    </citation>
    <scope>NUCLEOTIDE SEQUENCE [LARGE SCALE GENOMIC DNA]</scope>
    <source>
        <strain evidence="1">J267</strain>
        <tissue evidence="1">Leaf</tissue>
    </source>
</reference>
<evidence type="ECO:0000313" key="1">
    <source>
        <dbReference type="EMBL" id="KAA8526394.1"/>
    </source>
</evidence>
<gene>
    <name evidence="1" type="ORF">F0562_008403</name>
</gene>
<name>A0A5J5A836_9ASTE</name>
<protein>
    <submittedName>
        <fullName evidence="1">Uncharacterized protein</fullName>
    </submittedName>
</protein>
<dbReference type="PANTHER" id="PTHR35497:SF1">
    <property type="entry name" value="ACYL-UDP-N-ACETYLGLUCOSAMINE O-ACYLTRANSFERASE"/>
    <property type="match status" value="1"/>
</dbReference>
<organism evidence="1 2">
    <name type="scientific">Nyssa sinensis</name>
    <dbReference type="NCBI Taxonomy" id="561372"/>
    <lineage>
        <taxon>Eukaryota</taxon>
        <taxon>Viridiplantae</taxon>
        <taxon>Streptophyta</taxon>
        <taxon>Embryophyta</taxon>
        <taxon>Tracheophyta</taxon>
        <taxon>Spermatophyta</taxon>
        <taxon>Magnoliopsida</taxon>
        <taxon>eudicotyledons</taxon>
        <taxon>Gunneridae</taxon>
        <taxon>Pentapetalae</taxon>
        <taxon>asterids</taxon>
        <taxon>Cornales</taxon>
        <taxon>Nyssaceae</taxon>
        <taxon>Nyssa</taxon>
    </lineage>
</organism>
<dbReference type="Proteomes" id="UP000325577">
    <property type="component" value="Linkage Group LG3"/>
</dbReference>
<keyword evidence="2" id="KW-1185">Reference proteome</keyword>
<dbReference type="EMBL" id="CM018046">
    <property type="protein sequence ID" value="KAA8526394.1"/>
    <property type="molecule type" value="Genomic_DNA"/>
</dbReference>
<sequence length="260" mass="29033">MEMAMEDSRSHAVLSRVHEVLAVDLIARWFPKNSIQSNLHNERHAAAKATLLKPNPWLFNDGVLFFHDLSDQDKHLPVSNANPIGLVDTQNEGDNDLAIVINGENATQTSNGHDEIGCTNNLNSTMVDTDCDSRSRDKNLNSNEGYSDLVIPGVLRKDEISNLEVRFMGVGKIAARLCERDEVSNGISRIWCEWLGKKDSGDEDMVQEHDFAVVTFAYNFDLGRKGLLEDVRYLLSSSPWSEIEDAEGARKKGKKSFSDP</sequence>
<dbReference type="AlphaFoldDB" id="A0A5J5A836"/>